<evidence type="ECO:0000313" key="12">
    <source>
        <dbReference type="EMBL" id="AOY77076.1"/>
    </source>
</evidence>
<dbReference type="AlphaFoldDB" id="A0AAC9WG64"/>
<dbReference type="KEGG" id="cfm:BJL90_15200"/>
<dbReference type="FunFam" id="3.40.50.300:FF:000356">
    <property type="entry name" value="DNA repair protein RecN"/>
    <property type="match status" value="1"/>
</dbReference>
<evidence type="ECO:0000256" key="5">
    <source>
        <dbReference type="ARBA" id="ARBA00022763"/>
    </source>
</evidence>
<dbReference type="PIRSF" id="PIRSF003128">
    <property type="entry name" value="RecN"/>
    <property type="match status" value="1"/>
</dbReference>
<dbReference type="Gene3D" id="3.40.50.300">
    <property type="entry name" value="P-loop containing nucleotide triphosphate hydrolases"/>
    <property type="match status" value="2"/>
</dbReference>
<feature type="coiled-coil region" evidence="10">
    <location>
        <begin position="303"/>
        <end position="375"/>
    </location>
</feature>
<comment type="function">
    <text evidence="1 9">May be involved in recombinational repair of damaged DNA.</text>
</comment>
<evidence type="ECO:0000313" key="15">
    <source>
        <dbReference type="Proteomes" id="UP000192478"/>
    </source>
</evidence>
<evidence type="ECO:0000256" key="6">
    <source>
        <dbReference type="ARBA" id="ARBA00022840"/>
    </source>
</evidence>
<dbReference type="GO" id="GO:0006281">
    <property type="term" value="P:DNA repair"/>
    <property type="evidence" value="ECO:0007669"/>
    <property type="project" value="UniProtKB-KW"/>
</dbReference>
<dbReference type="Proteomes" id="UP000177894">
    <property type="component" value="Chromosome"/>
</dbReference>
<dbReference type="FunFam" id="3.40.50.300:FF:000319">
    <property type="entry name" value="DNA repair protein RecN"/>
    <property type="match status" value="1"/>
</dbReference>
<evidence type="ECO:0000256" key="3">
    <source>
        <dbReference type="ARBA" id="ARBA00021315"/>
    </source>
</evidence>
<evidence type="ECO:0000256" key="9">
    <source>
        <dbReference type="PIRNR" id="PIRNR003128"/>
    </source>
</evidence>
<dbReference type="NCBIfam" id="NF008121">
    <property type="entry name" value="PRK10869.1"/>
    <property type="match status" value="1"/>
</dbReference>
<evidence type="ECO:0000313" key="14">
    <source>
        <dbReference type="Proteomes" id="UP000177894"/>
    </source>
</evidence>
<dbReference type="InterPro" id="IPR003395">
    <property type="entry name" value="RecF/RecN/SMC_N"/>
</dbReference>
<evidence type="ECO:0000313" key="13">
    <source>
        <dbReference type="EMBL" id="ARE87583.1"/>
    </source>
</evidence>
<sequence>MLLELEVKDFALIDKLNLHFDSGLNILTGETGAGKSIIIDAVNMAIGERADRDFVRSGSKKSMIQAVFSTKDVTGLNSILEEYGIDWEEEQTLIVTREIHVNGRSVSRVNGIIVNQGVLKRITEKLIDIHGQHQHQSLLNSDFHIDVLDAYGGKKIQDLLKLLAEKYKKYASLQKKLNSFCYDEMERERKIDLLKFQIEEIDGAKLKIGEEEVLLQQKNLLSNSEKIYTTLATIYEDFYDSTMQPSVLDHISRSVKSLQNLSLLDDDLNHYYTTLEDIQYRLQDMVMEVRNYKDGIDFHPETLQEIEKRLDILNNLKRKYGASIEEILDYKEKIQQELDDYTYSEEKIEEIKKEIQKEQKELQDLSLEISSLRNKAAKSFEDELIDILQSLNMKKVSFSIKITQPTDPDGEYRITAKGLDKVEFMLSSNAGEPLKPLSKVASGGEMSRVMLALKTILAHVDGIPTLIFDEIDSGISGLTAQTVGEKLYHISKNRQVICITHLPQIAAMADTHFLIEKETEDNTTKTHINKLDQKTRLYELGRLLGGEITEITLKHAEEMIGHADKKIKAEKP</sequence>
<dbReference type="CDD" id="cd03241">
    <property type="entry name" value="ABC_RecN"/>
    <property type="match status" value="2"/>
</dbReference>
<dbReference type="GO" id="GO:0043590">
    <property type="term" value="C:bacterial nucleoid"/>
    <property type="evidence" value="ECO:0007669"/>
    <property type="project" value="TreeGrafter"/>
</dbReference>
<evidence type="ECO:0000256" key="2">
    <source>
        <dbReference type="ARBA" id="ARBA00009441"/>
    </source>
</evidence>
<dbReference type="PANTHER" id="PTHR11059:SF0">
    <property type="entry name" value="DNA REPAIR PROTEIN RECN"/>
    <property type="match status" value="1"/>
</dbReference>
<keyword evidence="10" id="KW-0175">Coiled coil</keyword>
<dbReference type="InterPro" id="IPR027417">
    <property type="entry name" value="P-loop_NTPase"/>
</dbReference>
<keyword evidence="4" id="KW-0547">Nucleotide-binding</keyword>
<accession>A0AAC9WG64</accession>
<evidence type="ECO:0000256" key="10">
    <source>
        <dbReference type="SAM" id="Coils"/>
    </source>
</evidence>
<dbReference type="SUPFAM" id="SSF52540">
    <property type="entry name" value="P-loop containing nucleoside triphosphate hydrolases"/>
    <property type="match status" value="1"/>
</dbReference>
<comment type="similarity">
    <text evidence="2 9">Belongs to the RecN family.</text>
</comment>
<feature type="domain" description="RecF/RecN/SMC N-terminal" evidence="11">
    <location>
        <begin position="2"/>
        <end position="519"/>
    </location>
</feature>
<dbReference type="EMBL" id="CP017603">
    <property type="protein sequence ID" value="AOY77076.1"/>
    <property type="molecule type" value="Genomic_DNA"/>
</dbReference>
<proteinExistence type="inferred from homology"/>
<name>A0AAC9WG64_9CLOT</name>
<evidence type="ECO:0000256" key="4">
    <source>
        <dbReference type="ARBA" id="ARBA00022741"/>
    </source>
</evidence>
<dbReference type="GO" id="GO:0009432">
    <property type="term" value="P:SOS response"/>
    <property type="evidence" value="ECO:0007669"/>
    <property type="project" value="TreeGrafter"/>
</dbReference>
<organism evidence="13 15">
    <name type="scientific">Clostridium formicaceticum</name>
    <dbReference type="NCBI Taxonomy" id="1497"/>
    <lineage>
        <taxon>Bacteria</taxon>
        <taxon>Bacillati</taxon>
        <taxon>Bacillota</taxon>
        <taxon>Clostridia</taxon>
        <taxon>Eubacteriales</taxon>
        <taxon>Clostridiaceae</taxon>
        <taxon>Clostridium</taxon>
    </lineage>
</organism>
<dbReference type="InterPro" id="IPR004604">
    <property type="entry name" value="DNA_recomb/repair_RecN"/>
</dbReference>
<gene>
    <name evidence="13" type="primary">recN</name>
    <name evidence="12" type="ORF">BJL90_15200</name>
    <name evidence="13" type="ORF">CLFO_19830</name>
</gene>
<dbReference type="RefSeq" id="WP_070969812.1">
    <property type="nucleotide sequence ID" value="NZ_CP017603.1"/>
</dbReference>
<dbReference type="GO" id="GO:0006310">
    <property type="term" value="P:DNA recombination"/>
    <property type="evidence" value="ECO:0007669"/>
    <property type="project" value="InterPro"/>
</dbReference>
<dbReference type="Pfam" id="PF02463">
    <property type="entry name" value="SMC_N"/>
    <property type="match status" value="1"/>
</dbReference>
<keyword evidence="6" id="KW-0067">ATP-binding</keyword>
<evidence type="ECO:0000259" key="11">
    <source>
        <dbReference type="Pfam" id="PF02463"/>
    </source>
</evidence>
<dbReference type="GO" id="GO:0005524">
    <property type="term" value="F:ATP binding"/>
    <property type="evidence" value="ECO:0007669"/>
    <property type="project" value="UniProtKB-KW"/>
</dbReference>
<evidence type="ECO:0000256" key="8">
    <source>
        <dbReference type="ARBA" id="ARBA00033408"/>
    </source>
</evidence>
<evidence type="ECO:0000256" key="1">
    <source>
        <dbReference type="ARBA" id="ARBA00003618"/>
    </source>
</evidence>
<dbReference type="PANTHER" id="PTHR11059">
    <property type="entry name" value="DNA REPAIR PROTEIN RECN"/>
    <property type="match status" value="1"/>
</dbReference>
<dbReference type="EMBL" id="CP020559">
    <property type="protein sequence ID" value="ARE87583.1"/>
    <property type="molecule type" value="Genomic_DNA"/>
</dbReference>
<reference evidence="13 15" key="2">
    <citation type="submission" date="2017-03" db="EMBL/GenBank/DDBJ databases">
        <title>Complete sequence of Clostridium formicaceticum DSM 92.</title>
        <authorList>
            <person name="Poehlein A."/>
            <person name="Karl M."/>
            <person name="Bengelsdorf F.R."/>
            <person name="Duerre P."/>
            <person name="Daniel R."/>
        </authorList>
    </citation>
    <scope>NUCLEOTIDE SEQUENCE [LARGE SCALE GENOMIC DNA]</scope>
    <source>
        <strain evidence="13 15">DSM 92</strain>
    </source>
</reference>
<keyword evidence="7 9" id="KW-0234">DNA repair</keyword>
<reference evidence="12 14" key="1">
    <citation type="submission" date="2016-10" db="EMBL/GenBank/DDBJ databases">
        <title>Complete Genome Sequence of Acetogen Clostridium formicoaceticum ATCC 27076.</title>
        <authorList>
            <person name="Bao T."/>
            <person name="Cheng C."/>
            <person name="Zhao J."/>
            <person name="Yang S.-T."/>
            <person name="Wang J."/>
            <person name="Wang M."/>
        </authorList>
    </citation>
    <scope>NUCLEOTIDE SEQUENCE [LARGE SCALE GENOMIC DNA]</scope>
    <source>
        <strain evidence="12 14">ATCC 27076</strain>
    </source>
</reference>
<protein>
    <recommendedName>
        <fullName evidence="3 9">DNA repair protein RecN</fullName>
    </recommendedName>
    <alternativeName>
        <fullName evidence="8 9">Recombination protein N</fullName>
    </alternativeName>
</protein>
<keyword evidence="5 9" id="KW-0227">DNA damage</keyword>
<evidence type="ECO:0000256" key="7">
    <source>
        <dbReference type="ARBA" id="ARBA00023204"/>
    </source>
</evidence>
<dbReference type="NCBIfam" id="TIGR00634">
    <property type="entry name" value="recN"/>
    <property type="match status" value="1"/>
</dbReference>
<dbReference type="Proteomes" id="UP000192478">
    <property type="component" value="Chromosome"/>
</dbReference>
<keyword evidence="14" id="KW-1185">Reference proteome</keyword>